<organism evidence="1 2">
    <name type="scientific">Xylanibacter caecicola</name>
    <dbReference type="NCBI Taxonomy" id="2736294"/>
    <lineage>
        <taxon>Bacteria</taxon>
        <taxon>Pseudomonadati</taxon>
        <taxon>Bacteroidota</taxon>
        <taxon>Bacteroidia</taxon>
        <taxon>Bacteroidales</taxon>
        <taxon>Prevotellaceae</taxon>
        <taxon>Xylanibacter</taxon>
    </lineage>
</organism>
<proteinExistence type="predicted"/>
<keyword evidence="2" id="KW-1185">Reference proteome</keyword>
<dbReference type="EMBL" id="JABKKJ010000057">
    <property type="protein sequence ID" value="NPE26363.1"/>
    <property type="molecule type" value="Genomic_DNA"/>
</dbReference>
<accession>A0ABX2B6F9</accession>
<gene>
    <name evidence="1" type="ORF">HPS54_12785</name>
</gene>
<dbReference type="PROSITE" id="PS51257">
    <property type="entry name" value="PROKAR_LIPOPROTEIN"/>
    <property type="match status" value="1"/>
</dbReference>
<evidence type="ECO:0008006" key="3">
    <source>
        <dbReference type="Google" id="ProtNLM"/>
    </source>
</evidence>
<evidence type="ECO:0000313" key="1">
    <source>
        <dbReference type="EMBL" id="NPE26363.1"/>
    </source>
</evidence>
<comment type="caution">
    <text evidence="1">The sequence shown here is derived from an EMBL/GenBank/DDBJ whole genome shotgun (WGS) entry which is preliminary data.</text>
</comment>
<sequence>MKYIVYTVLFVLVSCLNLTAQTFYKSQLEGAWCVVDKTYNEGFSLIRTFNDKYLINRFILGKGIEDVIDTNFYYLSDKKPETFDYSKANEETSGHFLISIEKGNPNARMLCGEIIKVTDIQMVIRCSKTTYVFYKISK</sequence>
<evidence type="ECO:0000313" key="2">
    <source>
        <dbReference type="Proteomes" id="UP000820977"/>
    </source>
</evidence>
<dbReference type="Proteomes" id="UP000820977">
    <property type="component" value="Unassembled WGS sequence"/>
</dbReference>
<reference evidence="1 2" key="1">
    <citation type="submission" date="2020-05" db="EMBL/GenBank/DDBJ databases">
        <title>Distinct polysaccharide utilization as determinants for interspecies competition between intestinal Prevotella spp.</title>
        <authorList>
            <person name="Galvez E.J.C."/>
            <person name="Iljazovic A."/>
            <person name="Strowig T."/>
        </authorList>
    </citation>
    <scope>NUCLEOTIDE SEQUENCE [LARGE SCALE GENOMIC DNA]</scope>
    <source>
        <strain evidence="1 2">PCHR</strain>
    </source>
</reference>
<protein>
    <recommendedName>
        <fullName evidence="3">Lipocalin-like domain-containing protein</fullName>
    </recommendedName>
</protein>
<dbReference type="RefSeq" id="WP_172345768.1">
    <property type="nucleotide sequence ID" value="NZ_CATJFF010000007.1"/>
</dbReference>
<name>A0ABX2B6F9_9BACT</name>